<reference evidence="1" key="1">
    <citation type="submission" date="2021-02" db="EMBL/GenBank/DDBJ databases">
        <authorList>
            <person name="Nowell W R."/>
        </authorList>
    </citation>
    <scope>NUCLEOTIDE SEQUENCE</scope>
</reference>
<dbReference type="AlphaFoldDB" id="A0A820BJE8"/>
<dbReference type="Proteomes" id="UP000663881">
    <property type="component" value="Unassembled WGS sequence"/>
</dbReference>
<gene>
    <name evidence="1" type="ORF">OKA104_LOCUS41393</name>
</gene>
<name>A0A820BJE8_9BILA</name>
<feature type="non-terminal residue" evidence="1">
    <location>
        <position position="1"/>
    </location>
</feature>
<proteinExistence type="predicted"/>
<protein>
    <submittedName>
        <fullName evidence="1">Uncharacterized protein</fullName>
    </submittedName>
</protein>
<accession>A0A820BJE8</accession>
<sequence>MNSSMYQNDDNETAVQPSLSAVADPTVWGHAFYGDAMACAASVAACTGHKRPMVRGIPGTMWPCYSARDASTMTDQFIAVKPIKVGLMLGVDRPTAMHLVGYIGDQVCSWPVPAVMAGTNTRHVGRHANQPTCH</sequence>
<evidence type="ECO:0000313" key="2">
    <source>
        <dbReference type="Proteomes" id="UP000663881"/>
    </source>
</evidence>
<dbReference type="EMBL" id="CAJOAY010009680">
    <property type="protein sequence ID" value="CAF4208728.1"/>
    <property type="molecule type" value="Genomic_DNA"/>
</dbReference>
<organism evidence="1 2">
    <name type="scientific">Adineta steineri</name>
    <dbReference type="NCBI Taxonomy" id="433720"/>
    <lineage>
        <taxon>Eukaryota</taxon>
        <taxon>Metazoa</taxon>
        <taxon>Spiralia</taxon>
        <taxon>Gnathifera</taxon>
        <taxon>Rotifera</taxon>
        <taxon>Eurotatoria</taxon>
        <taxon>Bdelloidea</taxon>
        <taxon>Adinetida</taxon>
        <taxon>Adinetidae</taxon>
        <taxon>Adineta</taxon>
    </lineage>
</organism>
<evidence type="ECO:0000313" key="1">
    <source>
        <dbReference type="EMBL" id="CAF4208728.1"/>
    </source>
</evidence>
<comment type="caution">
    <text evidence="1">The sequence shown here is derived from an EMBL/GenBank/DDBJ whole genome shotgun (WGS) entry which is preliminary data.</text>
</comment>